<sequence>MNKTSKKIISQKKRRAFFKLAILIIGISAFLPSSFLGTNLLDYKDNNSRDMAKQVIKMTTDTFNNSLDQLLIVSYEIESLEEDDGELISSVVIAYTVFGVPYAEIIANKDGAYINKKFFFDR</sequence>
<accession>A0A5J6SMT2</accession>
<organism evidence="1 2">
    <name type="scientific">Psychrobacillus glaciei</name>
    <dbReference type="NCBI Taxonomy" id="2283160"/>
    <lineage>
        <taxon>Bacteria</taxon>
        <taxon>Bacillati</taxon>
        <taxon>Bacillota</taxon>
        <taxon>Bacilli</taxon>
        <taxon>Bacillales</taxon>
        <taxon>Bacillaceae</taxon>
        <taxon>Psychrobacillus</taxon>
    </lineage>
</organism>
<evidence type="ECO:0000313" key="1">
    <source>
        <dbReference type="EMBL" id="QFF98753.1"/>
    </source>
</evidence>
<evidence type="ECO:0000313" key="2">
    <source>
        <dbReference type="Proteomes" id="UP000325517"/>
    </source>
</evidence>
<protein>
    <submittedName>
        <fullName evidence="1">Uncharacterized protein</fullName>
    </submittedName>
</protein>
<dbReference type="KEGG" id="psyo:PB01_07865"/>
<dbReference type="Proteomes" id="UP000325517">
    <property type="component" value="Chromosome"/>
</dbReference>
<proteinExistence type="predicted"/>
<reference evidence="1 2" key="1">
    <citation type="submission" date="2018-07" db="EMBL/GenBank/DDBJ databases">
        <title>Complete genome sequence of Psychrobacillus sp. PB01, isolated from iceberg, and comparative genome analysis of Psychrobacillus strains.</title>
        <authorList>
            <person name="Lee P.C."/>
        </authorList>
    </citation>
    <scope>NUCLEOTIDE SEQUENCE [LARGE SCALE GENOMIC DNA]</scope>
    <source>
        <strain evidence="1 2">PB01</strain>
    </source>
</reference>
<keyword evidence="2" id="KW-1185">Reference proteome</keyword>
<dbReference type="RefSeq" id="WP_151699690.1">
    <property type="nucleotide sequence ID" value="NZ_CP031223.1"/>
</dbReference>
<gene>
    <name evidence="1" type="ORF">PB01_07865</name>
</gene>
<name>A0A5J6SMT2_9BACI</name>
<dbReference type="AlphaFoldDB" id="A0A5J6SMT2"/>
<dbReference type="EMBL" id="CP031223">
    <property type="protein sequence ID" value="QFF98753.1"/>
    <property type="molecule type" value="Genomic_DNA"/>
</dbReference>
<dbReference type="OrthoDB" id="2967799at2"/>